<name>A0A8J3B6P8_9ACTN</name>
<accession>A0A8J3B6P8</accession>
<gene>
    <name evidence="2" type="ORF">GCM10010123_32000</name>
</gene>
<feature type="region of interest" description="Disordered" evidence="1">
    <location>
        <begin position="1"/>
        <end position="28"/>
    </location>
</feature>
<keyword evidence="3" id="KW-1185">Reference proteome</keyword>
<comment type="caution">
    <text evidence="2">The sequence shown here is derived from an EMBL/GenBank/DDBJ whole genome shotgun (WGS) entry which is preliminary data.</text>
</comment>
<organism evidence="2 3">
    <name type="scientific">Pilimelia anulata</name>
    <dbReference type="NCBI Taxonomy" id="53371"/>
    <lineage>
        <taxon>Bacteria</taxon>
        <taxon>Bacillati</taxon>
        <taxon>Actinomycetota</taxon>
        <taxon>Actinomycetes</taxon>
        <taxon>Micromonosporales</taxon>
        <taxon>Micromonosporaceae</taxon>
        <taxon>Pilimelia</taxon>
    </lineage>
</organism>
<protein>
    <submittedName>
        <fullName evidence="2">Uncharacterized protein</fullName>
    </submittedName>
</protein>
<dbReference type="AlphaFoldDB" id="A0A8J3B6P8"/>
<evidence type="ECO:0000256" key="1">
    <source>
        <dbReference type="SAM" id="MobiDB-lite"/>
    </source>
</evidence>
<dbReference type="Proteomes" id="UP000649739">
    <property type="component" value="Unassembled WGS sequence"/>
</dbReference>
<evidence type="ECO:0000313" key="2">
    <source>
        <dbReference type="EMBL" id="GGJ99626.1"/>
    </source>
</evidence>
<proteinExistence type="predicted"/>
<reference evidence="2" key="2">
    <citation type="submission" date="2020-09" db="EMBL/GenBank/DDBJ databases">
        <authorList>
            <person name="Sun Q."/>
            <person name="Ohkuma M."/>
        </authorList>
    </citation>
    <scope>NUCLEOTIDE SEQUENCE</scope>
    <source>
        <strain evidence="2">JCM 3090</strain>
    </source>
</reference>
<dbReference type="EMBL" id="BMQB01000006">
    <property type="protein sequence ID" value="GGJ99626.1"/>
    <property type="molecule type" value="Genomic_DNA"/>
</dbReference>
<sequence>MPIRARSTDSMCDMTETQDAGAPSGRPVGDVRVNVRWMGPGRWISAVALGNGPSGGWLRVDVCKLQIRALLLFKCLVAGPAGKLTVGKPTVWCD</sequence>
<reference evidence="2" key="1">
    <citation type="journal article" date="2014" name="Int. J. Syst. Evol. Microbiol.">
        <title>Complete genome sequence of Corynebacterium casei LMG S-19264T (=DSM 44701T), isolated from a smear-ripened cheese.</title>
        <authorList>
            <consortium name="US DOE Joint Genome Institute (JGI-PGF)"/>
            <person name="Walter F."/>
            <person name="Albersmeier A."/>
            <person name="Kalinowski J."/>
            <person name="Ruckert C."/>
        </authorList>
    </citation>
    <scope>NUCLEOTIDE SEQUENCE</scope>
    <source>
        <strain evidence="2">JCM 3090</strain>
    </source>
</reference>
<evidence type="ECO:0000313" key="3">
    <source>
        <dbReference type="Proteomes" id="UP000649739"/>
    </source>
</evidence>